<dbReference type="EMBL" id="QXFZ01000180">
    <property type="protein sequence ID" value="KAE9128502.1"/>
    <property type="molecule type" value="Genomic_DNA"/>
</dbReference>
<dbReference type="Proteomes" id="UP000437068">
    <property type="component" value="Unassembled WGS sequence"/>
</dbReference>
<evidence type="ECO:0000313" key="10">
    <source>
        <dbReference type="Proteomes" id="UP000429523"/>
    </source>
</evidence>
<sequence>MILDSEVIRRLAEYQHNLHLNQLFKLFSILESMASIEVTVEDADIAELCKMLLLRPDLDVCLDPVDQASFGTVSDHGNNVAAVTFETKKVVLQRCREFARARGFSIRVAQNSYRAQRQEGNVKYSCKVVKGQQPLIPGSTTKCPFFITVYGIRDCWKITKMCLAHDHFRHGGFQGDTFVDGGLANDLSRQRLRDVPYRVMRGVVEREMLPSYSGTWASVTGRSITDFLMAKGMHTNRTTASKIKRDLLESLRDDVIESYQKLEGYLAMVSDAKTPTAFGFQKHGIGLFSRACVFLGACLQAMQHCKHVIGLDGTHLKGDMNKRGVFLLATTKDLEGHLLVFGIALVAQEDYSDWSWFLGNLKAAKDAVSNWKPAFVSDRQKGLLASVT</sequence>
<dbReference type="Proteomes" id="UP000433483">
    <property type="component" value="Unassembled WGS sequence"/>
</dbReference>
<protein>
    <recommendedName>
        <fullName evidence="1">MULE transposase domain-containing protein</fullName>
    </recommendedName>
</protein>
<dbReference type="Pfam" id="PF10551">
    <property type="entry name" value="MULE"/>
    <property type="match status" value="1"/>
</dbReference>
<dbReference type="PANTHER" id="PTHR31973:SF187">
    <property type="entry name" value="MUTATOR TRANSPOSASE MUDRA PROTEIN"/>
    <property type="match status" value="1"/>
</dbReference>
<evidence type="ECO:0000313" key="7">
    <source>
        <dbReference type="EMBL" id="KAE9247352.1"/>
    </source>
</evidence>
<evidence type="ECO:0000313" key="11">
    <source>
        <dbReference type="Proteomes" id="UP000433483"/>
    </source>
</evidence>
<reference evidence="10 11" key="1">
    <citation type="submission" date="2018-08" db="EMBL/GenBank/DDBJ databases">
        <title>Genomic investigation of the strawberry pathogen Phytophthora fragariae indicates pathogenicity is determined by transcriptional variation in three key races.</title>
        <authorList>
            <person name="Adams T.M."/>
            <person name="Armitage A.D."/>
            <person name="Sobczyk M.K."/>
            <person name="Bates H.J."/>
            <person name="Dunwell J.M."/>
            <person name="Nellist C.F."/>
            <person name="Harrison R.J."/>
        </authorList>
    </citation>
    <scope>NUCLEOTIDE SEQUENCE [LARGE SCALE GENOMIC DNA]</scope>
    <source>
        <strain evidence="9 12">A4</strain>
        <strain evidence="8 13">BC-1</strain>
        <strain evidence="7 17">BC-23</strain>
        <strain evidence="6 11">NOV-27</strain>
        <strain evidence="5 14">NOV-5</strain>
        <strain evidence="4 15">NOV-71</strain>
        <strain evidence="2 10">NOV-9</strain>
        <strain evidence="3 16">SCRP245</strain>
    </source>
</reference>
<evidence type="ECO:0000313" key="9">
    <source>
        <dbReference type="EMBL" id="KAE9322683.1"/>
    </source>
</evidence>
<dbReference type="Proteomes" id="UP000441208">
    <property type="component" value="Unassembled WGS sequence"/>
</dbReference>
<keyword evidence="11" id="KW-1185">Reference proteome</keyword>
<feature type="domain" description="MULE transposase" evidence="1">
    <location>
        <begin position="308"/>
        <end position="386"/>
    </location>
</feature>
<dbReference type="EMBL" id="QXGA01000151">
    <property type="protein sequence ID" value="KAE9151342.1"/>
    <property type="molecule type" value="Genomic_DNA"/>
</dbReference>
<dbReference type="EMBL" id="QXGD01000197">
    <property type="protein sequence ID" value="KAE9248272.1"/>
    <property type="molecule type" value="Genomic_DNA"/>
</dbReference>
<dbReference type="EMBL" id="QXGB01000179">
    <property type="protein sequence ID" value="KAE9226166.1"/>
    <property type="molecule type" value="Genomic_DNA"/>
</dbReference>
<comment type="caution">
    <text evidence="6">The sequence shown here is derived from an EMBL/GenBank/DDBJ whole genome shotgun (WGS) entry which is preliminary data.</text>
</comment>
<gene>
    <name evidence="9" type="ORF">PF001_g4285</name>
    <name evidence="8" type="ORF">PF002_g5864</name>
    <name evidence="7" type="ORF">PF004_g4364</name>
    <name evidence="6" type="ORF">PF005_g5230</name>
    <name evidence="5" type="ORF">PF006_g4353</name>
    <name evidence="4" type="ORF">PF007_g5238</name>
    <name evidence="2" type="ORF">PF009_g5561</name>
    <name evidence="3" type="ORF">PF011_g4178</name>
</gene>
<evidence type="ECO:0000313" key="16">
    <source>
        <dbReference type="Proteomes" id="UP000460718"/>
    </source>
</evidence>
<dbReference type="EMBL" id="QXFW01000148">
    <property type="protein sequence ID" value="KAE9023039.1"/>
    <property type="molecule type" value="Genomic_DNA"/>
</dbReference>
<dbReference type="Proteomes" id="UP000440732">
    <property type="component" value="Unassembled WGS sequence"/>
</dbReference>
<evidence type="ECO:0000313" key="6">
    <source>
        <dbReference type="EMBL" id="KAE9226166.1"/>
    </source>
</evidence>
<evidence type="ECO:0000313" key="4">
    <source>
        <dbReference type="EMBL" id="KAE9128502.1"/>
    </source>
</evidence>
<accession>A0A6A3YW91</accession>
<evidence type="ECO:0000313" key="13">
    <source>
        <dbReference type="Proteomes" id="UP000440367"/>
    </source>
</evidence>
<dbReference type="Proteomes" id="UP000440367">
    <property type="component" value="Unassembled WGS sequence"/>
</dbReference>
<dbReference type="PANTHER" id="PTHR31973">
    <property type="entry name" value="POLYPROTEIN, PUTATIVE-RELATED"/>
    <property type="match status" value="1"/>
</dbReference>
<dbReference type="AlphaFoldDB" id="A0A6A3YW91"/>
<dbReference type="InterPro" id="IPR018289">
    <property type="entry name" value="MULE_transposase_dom"/>
</dbReference>
<name>A0A6A3YW91_9STRA</name>
<dbReference type="Proteomes" id="UP000460718">
    <property type="component" value="Unassembled WGS sequence"/>
</dbReference>
<evidence type="ECO:0000313" key="14">
    <source>
        <dbReference type="Proteomes" id="UP000440732"/>
    </source>
</evidence>
<dbReference type="Proteomes" id="UP000429523">
    <property type="component" value="Unassembled WGS sequence"/>
</dbReference>
<organism evidence="6 11">
    <name type="scientific">Phytophthora fragariae</name>
    <dbReference type="NCBI Taxonomy" id="53985"/>
    <lineage>
        <taxon>Eukaryota</taxon>
        <taxon>Sar</taxon>
        <taxon>Stramenopiles</taxon>
        <taxon>Oomycota</taxon>
        <taxon>Peronosporomycetes</taxon>
        <taxon>Peronosporales</taxon>
        <taxon>Peronosporaceae</taxon>
        <taxon>Phytophthora</taxon>
    </lineage>
</organism>
<dbReference type="Proteomes" id="UP000476176">
    <property type="component" value="Unassembled WGS sequence"/>
</dbReference>
<evidence type="ECO:0000313" key="17">
    <source>
        <dbReference type="Proteomes" id="UP000476176"/>
    </source>
</evidence>
<dbReference type="OrthoDB" id="101917at2759"/>
<evidence type="ECO:0000313" key="2">
    <source>
        <dbReference type="EMBL" id="KAE8944776.1"/>
    </source>
</evidence>
<evidence type="ECO:0000313" key="8">
    <source>
        <dbReference type="EMBL" id="KAE9248272.1"/>
    </source>
</evidence>
<dbReference type="EMBL" id="QXGF01000187">
    <property type="protein sequence ID" value="KAE8944776.1"/>
    <property type="molecule type" value="Genomic_DNA"/>
</dbReference>
<evidence type="ECO:0000313" key="15">
    <source>
        <dbReference type="Proteomes" id="UP000441208"/>
    </source>
</evidence>
<dbReference type="EMBL" id="QXGE01000145">
    <property type="protein sequence ID" value="KAE9322683.1"/>
    <property type="molecule type" value="Genomic_DNA"/>
</dbReference>
<dbReference type="EMBL" id="QXGC01000149">
    <property type="protein sequence ID" value="KAE9247352.1"/>
    <property type="molecule type" value="Genomic_DNA"/>
</dbReference>
<evidence type="ECO:0000313" key="12">
    <source>
        <dbReference type="Proteomes" id="UP000437068"/>
    </source>
</evidence>
<evidence type="ECO:0000313" key="5">
    <source>
        <dbReference type="EMBL" id="KAE9151342.1"/>
    </source>
</evidence>
<evidence type="ECO:0000259" key="1">
    <source>
        <dbReference type="Pfam" id="PF10551"/>
    </source>
</evidence>
<evidence type="ECO:0000313" key="3">
    <source>
        <dbReference type="EMBL" id="KAE9023039.1"/>
    </source>
</evidence>
<proteinExistence type="predicted"/>